<name>A0A6J6AU91_9ZZZZ</name>
<dbReference type="SUPFAM" id="SSF52499">
    <property type="entry name" value="Isochorismatase-like hydrolases"/>
    <property type="match status" value="1"/>
</dbReference>
<dbReference type="EMBL" id="CAEZSB010000008">
    <property type="protein sequence ID" value="CAB4530105.1"/>
    <property type="molecule type" value="Genomic_DNA"/>
</dbReference>
<evidence type="ECO:0000313" key="3">
    <source>
        <dbReference type="EMBL" id="CAB4530105.1"/>
    </source>
</evidence>
<feature type="domain" description="Isochorismatase-like" evidence="2">
    <location>
        <begin position="8"/>
        <end position="204"/>
    </location>
</feature>
<dbReference type="InterPro" id="IPR050272">
    <property type="entry name" value="Isochorismatase-like_hydrls"/>
</dbReference>
<dbReference type="CDD" id="cd00431">
    <property type="entry name" value="cysteine_hydrolases"/>
    <property type="match status" value="1"/>
</dbReference>
<dbReference type="InterPro" id="IPR036380">
    <property type="entry name" value="Isochorismatase-like_sf"/>
</dbReference>
<dbReference type="InterPro" id="IPR000868">
    <property type="entry name" value="Isochorismatase-like_dom"/>
</dbReference>
<accession>A0A6J6AU91</accession>
<evidence type="ECO:0000259" key="2">
    <source>
        <dbReference type="Pfam" id="PF00857"/>
    </source>
</evidence>
<dbReference type="Gene3D" id="3.40.50.850">
    <property type="entry name" value="Isochorismatase-like"/>
    <property type="match status" value="1"/>
</dbReference>
<dbReference type="PANTHER" id="PTHR43540">
    <property type="entry name" value="PEROXYUREIDOACRYLATE/UREIDOACRYLATE AMIDOHYDROLASE-RELATED"/>
    <property type="match status" value="1"/>
</dbReference>
<dbReference type="PANTHER" id="PTHR43540:SF16">
    <property type="entry name" value="ISOCHORISMATASE-LIKE DOMAIN-CONTAINING PROTEIN"/>
    <property type="match status" value="1"/>
</dbReference>
<organism evidence="3">
    <name type="scientific">freshwater metagenome</name>
    <dbReference type="NCBI Taxonomy" id="449393"/>
    <lineage>
        <taxon>unclassified sequences</taxon>
        <taxon>metagenomes</taxon>
        <taxon>ecological metagenomes</taxon>
    </lineage>
</organism>
<evidence type="ECO:0000256" key="1">
    <source>
        <dbReference type="ARBA" id="ARBA00022801"/>
    </source>
</evidence>
<proteinExistence type="predicted"/>
<dbReference type="AlphaFoldDB" id="A0A6J6AU91"/>
<dbReference type="GO" id="GO:0016787">
    <property type="term" value="F:hydrolase activity"/>
    <property type="evidence" value="ECO:0007669"/>
    <property type="project" value="UniProtKB-KW"/>
</dbReference>
<dbReference type="Pfam" id="PF00857">
    <property type="entry name" value="Isochorismatase"/>
    <property type="match status" value="1"/>
</dbReference>
<gene>
    <name evidence="3" type="ORF">UFOPK1395_00167</name>
</gene>
<sequence>MTLPIKKTAIVLIEPQNDFLSAGGTMYAHIADQLKERNTIQHIADLLEGARKKGIKIMYVPFHPFEEGFPELPRSGPGATGLRGIEMDMEADWGTGAWLKGTPGPEIVTPLTPQPGDIVIEGKKTLDAFHSTALDYMLRANEIEHVVFSGFHTNWCVESSARSAYDKGYRVIVASDCTATDTEEEQSYAERWIFPKIGRVMTGKQILDEAK</sequence>
<reference evidence="3" key="1">
    <citation type="submission" date="2020-05" db="EMBL/GenBank/DDBJ databases">
        <authorList>
            <person name="Chiriac C."/>
            <person name="Salcher M."/>
            <person name="Ghai R."/>
            <person name="Kavagutti S V."/>
        </authorList>
    </citation>
    <scope>NUCLEOTIDE SEQUENCE</scope>
</reference>
<protein>
    <submittedName>
        <fullName evidence="3">Unannotated protein</fullName>
    </submittedName>
</protein>
<keyword evidence="1" id="KW-0378">Hydrolase</keyword>